<evidence type="ECO:0000256" key="1">
    <source>
        <dbReference type="SAM" id="MobiDB-lite"/>
    </source>
</evidence>
<feature type="compositionally biased region" description="Low complexity" evidence="1">
    <location>
        <begin position="215"/>
        <end position="230"/>
    </location>
</feature>
<sequence>MLSGKSYDWIDMTMFLVQVAFMAVALGMFTGYFFFSWIRLASNKLNHHSGVIQIVLTVCCAYWTSFRLRRGRVRDQRRAVHRGLLARARAPHVAPRGVAGLDAPRVAHDRVRGQRGGLLPRRGAHRQRDGQGSDPCHGLPAPRGDLPRPPAHPRCAHLRVQAAAVAPERREAEPASVAGRGGGDDVGRPAGGGGHGAGDARLPGTRRGDGRARRASAPPCRRTASASCFS</sequence>
<organism evidence="3 4">
    <name type="scientific">Prorocentrum cordatum</name>
    <dbReference type="NCBI Taxonomy" id="2364126"/>
    <lineage>
        <taxon>Eukaryota</taxon>
        <taxon>Sar</taxon>
        <taxon>Alveolata</taxon>
        <taxon>Dinophyceae</taxon>
        <taxon>Prorocentrales</taxon>
        <taxon>Prorocentraceae</taxon>
        <taxon>Prorocentrum</taxon>
    </lineage>
</organism>
<keyword evidence="2" id="KW-0472">Membrane</keyword>
<evidence type="ECO:0008006" key="5">
    <source>
        <dbReference type="Google" id="ProtNLM"/>
    </source>
</evidence>
<feature type="transmembrane region" description="Helical" evidence="2">
    <location>
        <begin position="50"/>
        <end position="68"/>
    </location>
</feature>
<feature type="region of interest" description="Disordered" evidence="1">
    <location>
        <begin position="109"/>
        <end position="230"/>
    </location>
</feature>
<dbReference type="EMBL" id="CAUYUJ010022362">
    <property type="protein sequence ID" value="CAK0910274.1"/>
    <property type="molecule type" value="Genomic_DNA"/>
</dbReference>
<name>A0ABN9YC65_9DINO</name>
<accession>A0ABN9YC65</accession>
<dbReference type="Proteomes" id="UP001189429">
    <property type="component" value="Unassembled WGS sequence"/>
</dbReference>
<keyword evidence="2" id="KW-0812">Transmembrane</keyword>
<reference evidence="3" key="1">
    <citation type="submission" date="2023-10" db="EMBL/GenBank/DDBJ databases">
        <authorList>
            <person name="Chen Y."/>
            <person name="Shah S."/>
            <person name="Dougan E. K."/>
            <person name="Thang M."/>
            <person name="Chan C."/>
        </authorList>
    </citation>
    <scope>NUCLEOTIDE SEQUENCE [LARGE SCALE GENOMIC DNA]</scope>
</reference>
<evidence type="ECO:0000313" key="3">
    <source>
        <dbReference type="EMBL" id="CAK0910274.1"/>
    </source>
</evidence>
<keyword evidence="2" id="KW-1133">Transmembrane helix</keyword>
<feature type="transmembrane region" description="Helical" evidence="2">
    <location>
        <begin position="12"/>
        <end position="38"/>
    </location>
</feature>
<keyword evidence="4" id="KW-1185">Reference proteome</keyword>
<gene>
    <name evidence="3" type="ORF">PCOR1329_LOCUS84495</name>
</gene>
<evidence type="ECO:0000313" key="4">
    <source>
        <dbReference type="Proteomes" id="UP001189429"/>
    </source>
</evidence>
<comment type="caution">
    <text evidence="3">The sequence shown here is derived from an EMBL/GenBank/DDBJ whole genome shotgun (WGS) entry which is preliminary data.</text>
</comment>
<protein>
    <recommendedName>
        <fullName evidence="5">Ammonium transporter AmtB-like domain-containing protein</fullName>
    </recommendedName>
</protein>
<proteinExistence type="predicted"/>
<evidence type="ECO:0000256" key="2">
    <source>
        <dbReference type="SAM" id="Phobius"/>
    </source>
</evidence>